<feature type="repeat" description="TPR" evidence="3">
    <location>
        <begin position="36"/>
        <end position="69"/>
    </location>
</feature>
<dbReference type="InterPro" id="IPR019734">
    <property type="entry name" value="TPR_rpt"/>
</dbReference>
<dbReference type="STRING" id="94643.A0A2A9MEZ9"/>
<protein>
    <submittedName>
        <fullName evidence="4">Tetratricopeptide repeat-containing protein</fullName>
    </submittedName>
</protein>
<dbReference type="Proteomes" id="UP000224006">
    <property type="component" value="Chromosome II"/>
</dbReference>
<organism evidence="4 5">
    <name type="scientific">Besnoitia besnoiti</name>
    <name type="common">Apicomplexan protozoan</name>
    <dbReference type="NCBI Taxonomy" id="94643"/>
    <lineage>
        <taxon>Eukaryota</taxon>
        <taxon>Sar</taxon>
        <taxon>Alveolata</taxon>
        <taxon>Apicomplexa</taxon>
        <taxon>Conoidasida</taxon>
        <taxon>Coccidia</taxon>
        <taxon>Eucoccidiorida</taxon>
        <taxon>Eimeriorina</taxon>
        <taxon>Sarcocystidae</taxon>
        <taxon>Besnoitia</taxon>
    </lineage>
</organism>
<dbReference type="Gene3D" id="3.40.50.150">
    <property type="entry name" value="Vaccinia Virus protein VP39"/>
    <property type="match status" value="1"/>
</dbReference>
<dbReference type="RefSeq" id="XP_029221097.1">
    <property type="nucleotide sequence ID" value="XM_029362132.1"/>
</dbReference>
<sequence>MEEEATKIMADYASGRYGAVEEAFKRMDKDMFRYAVRRARELGNSAFTNGKYNEAIKYYNEALAGEEASEKHTLLSNRSACHFLLGDNEKALDDARTSIQLKRDWPKGWFRAGRVLFATGKYSGAVSAFTMAKRHETDTVKLKELDLWIDKAEKLAHKAKLVARVTTEYSRFEGIEDPDDQLVRAISDESENGGCPIEFSDQLSEKQRRQLEMLLTGKSENRAASERPSRSLSFPPSLIFSESPNFLEVLRASEDTKRAPGKAKLEARPGGPLDEETKKRRLAVEAPVALCRYLQLTTELREPRKLADVLNTDQLSTFTEGLSARIDGLLSRPGSCSKCWLFMGTGTSEAARQMLQRNGVAGLVNVVRQRVERLECATEASDPLDCVTKDMSQRADLLVIDTSMLEEGLLGRRVVPQIRFARKNLCIPNAAVYPSSAAVVVQAFSLALPSTSAGYRWSAVEEAARWNPYAEPMAIRVAEPHCRDDSTGRLVPCANGDVAVPLSDPQPVFHFCFDGPLETIDEDLPLSKTKNISMDCTGGGVLNAFVVWYQLKARRSETEAVSDDDGGQYIVLDGTPASVDAPASQLARNENLPGAVSANGTSWRHAVFWLDPVSVEKGQVLNVEASHTSSRLRFKLIVPCESPSRPRQVAVARYHLDLLRDPCLLEHLETGLARVAKAQLERIRMRMKRYEQLAGSSKAEDLPPMPRLSILCTGAAPAPLPFLAGHAAAKEIVKVEGCSASTWKQHQNKLQRYHITVVDPWAGNLRTCKKVAYENCQLLLEQCLAPSLRIVQETKWKPVSELNGENERPESCPSLAQTQCARSRCSSPERHCCASGASRSQLTESPVSGDARHDALLKARVKERFSFLEKDVRQLKPPRGEEDAVALLALGELYRLPPGSDIKAQLDQVDEADPQAAEECRLASPACMCVLGLFDYGCLGEGVLPLSKFIAKVLMDKRHGVFVPRRARVFAVLVELGKASIRGVNVETWRTYRYTPDYGGVDLDEETFIPLCAPFEAWDFDLRENVLADQASPMFAKTTKELEVKVSEAGELNAVVFWFELEIDEHLTISTAPHSVARDCELLTDELDASERLESGTRSMASGLQNTPPHTFYRTKAWRQACQMLSPAKVLAGQVLTVGTAHDSTKILFRVSADHEQNENSRPLSDPAWVSLAERHQEMSSTWMKVLSNGGSDDEGSCVAQIAKAALQIAVDAGKQEEFLIDPTEASSFALTLFT</sequence>
<reference evidence="4 5" key="1">
    <citation type="submission" date="2017-09" db="EMBL/GenBank/DDBJ databases">
        <title>Genome sequencing of Besnoitia besnoiti strain Bb-Ger1.</title>
        <authorList>
            <person name="Schares G."/>
            <person name="Venepally P."/>
            <person name="Lorenzi H.A."/>
        </authorList>
    </citation>
    <scope>NUCLEOTIDE SEQUENCE [LARGE SCALE GENOMIC DNA]</scope>
    <source>
        <strain evidence="4 5">Bb-Ger1</strain>
    </source>
</reference>
<gene>
    <name evidence="4" type="ORF">BESB_035460</name>
</gene>
<evidence type="ECO:0000256" key="3">
    <source>
        <dbReference type="PROSITE-ProRule" id="PRU00339"/>
    </source>
</evidence>
<dbReference type="SMART" id="SM00028">
    <property type="entry name" value="TPR"/>
    <property type="match status" value="3"/>
</dbReference>
<dbReference type="OrthoDB" id="2423701at2759"/>
<evidence type="ECO:0000256" key="1">
    <source>
        <dbReference type="ARBA" id="ARBA00022737"/>
    </source>
</evidence>
<accession>A0A2A9MEZ9</accession>
<dbReference type="VEuPathDB" id="ToxoDB:BESB_035460"/>
<dbReference type="GeneID" id="40308527"/>
<dbReference type="InterPro" id="IPR029063">
    <property type="entry name" value="SAM-dependent_MTases_sf"/>
</dbReference>
<dbReference type="Gene3D" id="2.70.160.11">
    <property type="entry name" value="Hnrnp arginine n-methyltransferase1"/>
    <property type="match status" value="2"/>
</dbReference>
<dbReference type="AlphaFoldDB" id="A0A2A9MEZ9"/>
<evidence type="ECO:0000256" key="2">
    <source>
        <dbReference type="ARBA" id="ARBA00022803"/>
    </source>
</evidence>
<dbReference type="KEGG" id="bbes:BESB_035460"/>
<comment type="caution">
    <text evidence="4">The sequence shown here is derived from an EMBL/GenBank/DDBJ whole genome shotgun (WGS) entry which is preliminary data.</text>
</comment>
<name>A0A2A9MEZ9_BESBE</name>
<keyword evidence="5" id="KW-1185">Reference proteome</keyword>
<evidence type="ECO:0000313" key="5">
    <source>
        <dbReference type="Proteomes" id="UP000224006"/>
    </source>
</evidence>
<evidence type="ECO:0000313" key="4">
    <source>
        <dbReference type="EMBL" id="PFH37088.1"/>
    </source>
</evidence>
<proteinExistence type="predicted"/>
<dbReference type="PROSITE" id="PS50005">
    <property type="entry name" value="TPR"/>
    <property type="match status" value="1"/>
</dbReference>
<dbReference type="PANTHER" id="PTHR22904">
    <property type="entry name" value="TPR REPEAT CONTAINING PROTEIN"/>
    <property type="match status" value="1"/>
</dbReference>
<keyword evidence="2 3" id="KW-0802">TPR repeat</keyword>
<dbReference type="SUPFAM" id="SSF48452">
    <property type="entry name" value="TPR-like"/>
    <property type="match status" value="1"/>
</dbReference>
<dbReference type="PANTHER" id="PTHR22904:SF523">
    <property type="entry name" value="STRESS-INDUCED-PHOSPHOPROTEIN 1"/>
    <property type="match status" value="1"/>
</dbReference>
<dbReference type="Gene3D" id="1.25.40.10">
    <property type="entry name" value="Tetratricopeptide repeat domain"/>
    <property type="match status" value="1"/>
</dbReference>
<dbReference type="EMBL" id="NWUJ01000002">
    <property type="protein sequence ID" value="PFH37088.1"/>
    <property type="molecule type" value="Genomic_DNA"/>
</dbReference>
<dbReference type="InterPro" id="IPR011990">
    <property type="entry name" value="TPR-like_helical_dom_sf"/>
</dbReference>
<dbReference type="GO" id="GO:0051879">
    <property type="term" value="F:Hsp90 protein binding"/>
    <property type="evidence" value="ECO:0007669"/>
    <property type="project" value="TreeGrafter"/>
</dbReference>
<keyword evidence="1" id="KW-0677">Repeat</keyword>